<sequence>MATATNGIPVLCTGQSERVGQPVATALLPELSVVHFTLVEHVDKEMPLLLKGERPSPLNNSVVTPGKWEPGSNPPAAVLLGGAYTDEMVRALRASAGYGPDDDGAATTASSPAGRKIPWIKIDSAKSTLGPRDPGYPADVVRRLKGAVLKLQAEGAQQKKLVAHGTGGGGFGAPFSPLWRM</sequence>
<dbReference type="AlphaFoldDB" id="L7J7M5"/>
<accession>L7J7M5</accession>
<protein>
    <submittedName>
        <fullName evidence="1">Uncharacterized protein</fullName>
    </submittedName>
</protein>
<dbReference type="EMBL" id="JH794601">
    <property type="protein sequence ID" value="ELQ64217.1"/>
    <property type="molecule type" value="Genomic_DNA"/>
</dbReference>
<reference evidence="1" key="1">
    <citation type="journal article" date="2012" name="PLoS Genet.">
        <title>Comparative analysis of the genomes of two field isolates of the rice blast fungus Magnaporthe oryzae.</title>
        <authorList>
            <person name="Xue M."/>
            <person name="Yang J."/>
            <person name="Li Z."/>
            <person name="Hu S."/>
            <person name="Yao N."/>
            <person name="Dean R.A."/>
            <person name="Zhao W."/>
            <person name="Shen M."/>
            <person name="Zhang H."/>
            <person name="Li C."/>
            <person name="Liu L."/>
            <person name="Cao L."/>
            <person name="Xu X."/>
            <person name="Xing Y."/>
            <person name="Hsiang T."/>
            <person name="Zhang Z."/>
            <person name="Xu J.R."/>
            <person name="Peng Y.L."/>
        </authorList>
    </citation>
    <scope>NUCLEOTIDE SEQUENCE [LARGE SCALE GENOMIC DNA]</scope>
    <source>
        <strain evidence="1">P131</strain>
    </source>
</reference>
<gene>
    <name evidence="1" type="ORF">OOW_P131scaffold00725g5</name>
</gene>
<proteinExistence type="predicted"/>
<organism>
    <name type="scientific">Pyricularia oryzae (strain P131)</name>
    <name type="common">Rice blast fungus</name>
    <name type="synonym">Magnaporthe oryzae</name>
    <dbReference type="NCBI Taxonomy" id="1143193"/>
    <lineage>
        <taxon>Eukaryota</taxon>
        <taxon>Fungi</taxon>
        <taxon>Dikarya</taxon>
        <taxon>Ascomycota</taxon>
        <taxon>Pezizomycotina</taxon>
        <taxon>Sordariomycetes</taxon>
        <taxon>Sordariomycetidae</taxon>
        <taxon>Magnaporthales</taxon>
        <taxon>Pyriculariaceae</taxon>
        <taxon>Pyricularia</taxon>
    </lineage>
</organism>
<evidence type="ECO:0000313" key="1">
    <source>
        <dbReference type="EMBL" id="ELQ64217.1"/>
    </source>
</evidence>
<name>L7J7M5_PYRO1</name>